<dbReference type="Proteomes" id="UP001596298">
    <property type="component" value="Unassembled WGS sequence"/>
</dbReference>
<dbReference type="InterPro" id="IPR013325">
    <property type="entry name" value="RNA_pol_sigma_r2"/>
</dbReference>
<dbReference type="NCBIfam" id="TIGR02980">
    <property type="entry name" value="SigBFG"/>
    <property type="match status" value="1"/>
</dbReference>
<gene>
    <name evidence="9" type="ORF">ACFQDH_17915</name>
</gene>
<feature type="region of interest" description="Disordered" evidence="5">
    <location>
        <begin position="1"/>
        <end position="26"/>
    </location>
</feature>
<dbReference type="PANTHER" id="PTHR30385">
    <property type="entry name" value="SIGMA FACTOR F FLAGELLAR"/>
    <property type="match status" value="1"/>
</dbReference>
<evidence type="ECO:0000259" key="8">
    <source>
        <dbReference type="Pfam" id="PF04545"/>
    </source>
</evidence>
<evidence type="ECO:0000256" key="1">
    <source>
        <dbReference type="ARBA" id="ARBA00023015"/>
    </source>
</evidence>
<dbReference type="PRINTS" id="PR00046">
    <property type="entry name" value="SIGMA70FCT"/>
</dbReference>
<dbReference type="CDD" id="cd06171">
    <property type="entry name" value="Sigma70_r4"/>
    <property type="match status" value="1"/>
</dbReference>
<evidence type="ECO:0000256" key="3">
    <source>
        <dbReference type="ARBA" id="ARBA00023125"/>
    </source>
</evidence>
<protein>
    <submittedName>
        <fullName evidence="9">SigB/SigF/SigG family RNA polymerase sigma factor</fullName>
    </submittedName>
</protein>
<sequence>MPHSGTLSRPSGTPSRSSQEQRERADHLLRKAQHANRGSAARLRHEVVLDHLALATSIAHRYDHRGLERQDLEQVALLGLVQAVRRYDPGHGSGFMAFAVPTITGELKRHFRDHGWAVRPPRQLQEQCLTVRSSAERLAQELRRDPTTAEVAASLGLTEREVARARGVDGQYVARSMDAPVDRDGGATLADTLGETDTDLDRVEDFETLRPLLSNLKSRERLIVRLRFVDNLTQRQIGQQIGVSQMQVSRLLTEILLRLRRAIAAKHDDISAAS</sequence>
<evidence type="ECO:0000256" key="5">
    <source>
        <dbReference type="SAM" id="MobiDB-lite"/>
    </source>
</evidence>
<keyword evidence="1" id="KW-0805">Transcription regulation</keyword>
<evidence type="ECO:0000259" key="6">
    <source>
        <dbReference type="Pfam" id="PF04539"/>
    </source>
</evidence>
<evidence type="ECO:0000313" key="10">
    <source>
        <dbReference type="Proteomes" id="UP001596298"/>
    </source>
</evidence>
<dbReference type="InterPro" id="IPR007624">
    <property type="entry name" value="RNA_pol_sigma70_r3"/>
</dbReference>
<dbReference type="InterPro" id="IPR000943">
    <property type="entry name" value="RNA_pol_sigma70"/>
</dbReference>
<evidence type="ECO:0000259" key="7">
    <source>
        <dbReference type="Pfam" id="PF04542"/>
    </source>
</evidence>
<feature type="domain" description="RNA polymerase sigma-70 region 2" evidence="7">
    <location>
        <begin position="49"/>
        <end position="116"/>
    </location>
</feature>
<comment type="caution">
    <text evidence="9">The sequence shown here is derived from an EMBL/GenBank/DDBJ whole genome shotgun (WGS) entry which is preliminary data.</text>
</comment>
<dbReference type="InterPro" id="IPR007630">
    <property type="entry name" value="RNA_pol_sigma70_r4"/>
</dbReference>
<dbReference type="Pfam" id="PF04542">
    <property type="entry name" value="Sigma70_r2"/>
    <property type="match status" value="1"/>
</dbReference>
<dbReference type="PANTHER" id="PTHR30385:SF4">
    <property type="entry name" value="RNA POLYMERASE SIGMA-E FACTOR"/>
    <property type="match status" value="1"/>
</dbReference>
<reference evidence="10" key="1">
    <citation type="journal article" date="2019" name="Int. J. Syst. Evol. Microbiol.">
        <title>The Global Catalogue of Microorganisms (GCM) 10K type strain sequencing project: providing services to taxonomists for standard genome sequencing and annotation.</title>
        <authorList>
            <consortium name="The Broad Institute Genomics Platform"/>
            <consortium name="The Broad Institute Genome Sequencing Center for Infectious Disease"/>
            <person name="Wu L."/>
            <person name="Ma J."/>
        </authorList>
    </citation>
    <scope>NUCLEOTIDE SEQUENCE [LARGE SCALE GENOMIC DNA]</scope>
    <source>
        <strain evidence="10">CCUG 58127</strain>
    </source>
</reference>
<dbReference type="InterPro" id="IPR014322">
    <property type="entry name" value="RNA_pol_sigma-B/F/G"/>
</dbReference>
<name>A0ABW2AJZ7_9MICO</name>
<dbReference type="Pfam" id="PF04545">
    <property type="entry name" value="Sigma70_r4"/>
    <property type="match status" value="1"/>
</dbReference>
<evidence type="ECO:0000313" key="9">
    <source>
        <dbReference type="EMBL" id="MFC6707078.1"/>
    </source>
</evidence>
<keyword evidence="4" id="KW-0804">Transcription</keyword>
<keyword evidence="2" id="KW-0731">Sigma factor</keyword>
<dbReference type="EMBL" id="JBHSWH010000001">
    <property type="protein sequence ID" value="MFC6707078.1"/>
    <property type="molecule type" value="Genomic_DNA"/>
</dbReference>
<dbReference type="InterPro" id="IPR014284">
    <property type="entry name" value="RNA_pol_sigma-70_dom"/>
</dbReference>
<dbReference type="NCBIfam" id="TIGR02937">
    <property type="entry name" value="sigma70-ECF"/>
    <property type="match status" value="1"/>
</dbReference>
<dbReference type="InterPro" id="IPR013324">
    <property type="entry name" value="RNA_pol_sigma_r3/r4-like"/>
</dbReference>
<organism evidence="9 10">
    <name type="scientific">Flexivirga alba</name>
    <dbReference type="NCBI Taxonomy" id="702742"/>
    <lineage>
        <taxon>Bacteria</taxon>
        <taxon>Bacillati</taxon>
        <taxon>Actinomycetota</taxon>
        <taxon>Actinomycetes</taxon>
        <taxon>Micrococcales</taxon>
        <taxon>Dermacoccaceae</taxon>
        <taxon>Flexivirga</taxon>
    </lineage>
</organism>
<feature type="domain" description="RNA polymerase sigma-70 region 3" evidence="6">
    <location>
        <begin position="131"/>
        <end position="193"/>
    </location>
</feature>
<evidence type="ECO:0000256" key="4">
    <source>
        <dbReference type="ARBA" id="ARBA00023163"/>
    </source>
</evidence>
<keyword evidence="3" id="KW-0238">DNA-binding</keyword>
<feature type="compositionally biased region" description="Polar residues" evidence="5">
    <location>
        <begin position="1"/>
        <end position="18"/>
    </location>
</feature>
<dbReference type="Gene3D" id="1.20.120.1810">
    <property type="match status" value="1"/>
</dbReference>
<dbReference type="Pfam" id="PF04539">
    <property type="entry name" value="Sigma70_r3"/>
    <property type="match status" value="1"/>
</dbReference>
<feature type="domain" description="RNA polymerase sigma-70 region 4" evidence="8">
    <location>
        <begin position="212"/>
        <end position="260"/>
    </location>
</feature>
<dbReference type="InterPro" id="IPR007627">
    <property type="entry name" value="RNA_pol_sigma70_r2"/>
</dbReference>
<proteinExistence type="predicted"/>
<dbReference type="SUPFAM" id="SSF88946">
    <property type="entry name" value="Sigma2 domain of RNA polymerase sigma factors"/>
    <property type="match status" value="1"/>
</dbReference>
<accession>A0ABW2AJZ7</accession>
<dbReference type="SUPFAM" id="SSF88659">
    <property type="entry name" value="Sigma3 and sigma4 domains of RNA polymerase sigma factors"/>
    <property type="match status" value="2"/>
</dbReference>
<keyword evidence="10" id="KW-1185">Reference proteome</keyword>
<evidence type="ECO:0000256" key="2">
    <source>
        <dbReference type="ARBA" id="ARBA00023082"/>
    </source>
</evidence>
<dbReference type="Gene3D" id="1.20.140.160">
    <property type="match status" value="1"/>
</dbReference>
<dbReference type="RefSeq" id="WP_382403747.1">
    <property type="nucleotide sequence ID" value="NZ_JBHSWH010000001.1"/>
</dbReference>